<dbReference type="GO" id="GO:0008270">
    <property type="term" value="F:zinc ion binding"/>
    <property type="evidence" value="ECO:0007669"/>
    <property type="project" value="InterPro"/>
</dbReference>
<feature type="compositionally biased region" description="Basic and acidic residues" evidence="1">
    <location>
        <begin position="176"/>
        <end position="187"/>
    </location>
</feature>
<dbReference type="SUPFAM" id="SSF57756">
    <property type="entry name" value="Retrovirus zinc finger-like domains"/>
    <property type="match status" value="1"/>
</dbReference>
<comment type="caution">
    <text evidence="2">The sequence shown here is derived from an EMBL/GenBank/DDBJ whole genome shotgun (WGS) entry which is preliminary data.</text>
</comment>
<dbReference type="PANTHER" id="PTHR13491:SF0">
    <property type="entry name" value="ZINC FINGER CCHC DOMAIN-CONTAINING PROTEIN 10"/>
    <property type="match status" value="1"/>
</dbReference>
<dbReference type="InterPro" id="IPR039715">
    <property type="entry name" value="ZCCHC10"/>
</dbReference>
<gene>
    <name evidence="2" type="ORF">AKO1_011501</name>
</gene>
<feature type="compositionally biased region" description="Basic and acidic residues" evidence="1">
    <location>
        <begin position="150"/>
        <end position="162"/>
    </location>
</feature>
<reference evidence="2 3" key="1">
    <citation type="submission" date="2024-03" db="EMBL/GenBank/DDBJ databases">
        <title>The Acrasis kona genome and developmental transcriptomes reveal deep origins of eukaryotic multicellular pathways.</title>
        <authorList>
            <person name="Sheikh S."/>
            <person name="Fu C.-J."/>
            <person name="Brown M.W."/>
            <person name="Baldauf S.L."/>
        </authorList>
    </citation>
    <scope>NUCLEOTIDE SEQUENCE [LARGE SCALE GENOMIC DNA]</scope>
    <source>
        <strain evidence="2 3">ATCC MYA-3509</strain>
    </source>
</reference>
<accession>A0AAW2Z2Y3</accession>
<name>A0AAW2Z2Y3_9EUKA</name>
<dbReference type="EMBL" id="JAOPGA020000972">
    <property type="protein sequence ID" value="KAL0483627.1"/>
    <property type="molecule type" value="Genomic_DNA"/>
</dbReference>
<evidence type="ECO:0000313" key="2">
    <source>
        <dbReference type="EMBL" id="KAL0483627.1"/>
    </source>
</evidence>
<feature type="region of interest" description="Disordered" evidence="1">
    <location>
        <begin position="50"/>
        <end position="206"/>
    </location>
</feature>
<feature type="compositionally biased region" description="Basic and acidic residues" evidence="1">
    <location>
        <begin position="56"/>
        <end position="67"/>
    </location>
</feature>
<keyword evidence="3" id="KW-1185">Reference proteome</keyword>
<evidence type="ECO:0000256" key="1">
    <source>
        <dbReference type="SAM" id="MobiDB-lite"/>
    </source>
</evidence>
<dbReference type="Proteomes" id="UP001431209">
    <property type="component" value="Unassembled WGS sequence"/>
</dbReference>
<dbReference type="PANTHER" id="PTHR13491">
    <property type="entry name" value="ZCCHC10 PROTEIN"/>
    <property type="match status" value="1"/>
</dbReference>
<dbReference type="InterPro" id="IPR036875">
    <property type="entry name" value="Znf_CCHC_sf"/>
</dbReference>
<dbReference type="GO" id="GO:0003676">
    <property type="term" value="F:nucleic acid binding"/>
    <property type="evidence" value="ECO:0007669"/>
    <property type="project" value="InterPro"/>
</dbReference>
<evidence type="ECO:0000313" key="3">
    <source>
        <dbReference type="Proteomes" id="UP001431209"/>
    </source>
</evidence>
<protein>
    <submittedName>
        <fullName evidence="2">Zinc finger CCHC domain-containing protein</fullName>
    </submittedName>
</protein>
<feature type="compositionally biased region" description="Basic and acidic residues" evidence="1">
    <location>
        <begin position="100"/>
        <end position="114"/>
    </location>
</feature>
<organism evidence="2 3">
    <name type="scientific">Acrasis kona</name>
    <dbReference type="NCBI Taxonomy" id="1008807"/>
    <lineage>
        <taxon>Eukaryota</taxon>
        <taxon>Discoba</taxon>
        <taxon>Heterolobosea</taxon>
        <taxon>Tetramitia</taxon>
        <taxon>Eutetramitia</taxon>
        <taxon>Acrasidae</taxon>
        <taxon>Acrasis</taxon>
    </lineage>
</organism>
<sequence>MSYYQRPATSLAEQKRRRDEEFGTGNQQCQKCLQYGHWTYECKNQRVHLVRPSRSKRLEDRKNKGRDDEDEHPTTAPPTHYTPYGIDTTRFGKLVNLSHVEPEQSRNDDKIEKKKDKKKKRKYESSDSSSSDSSSSNSGSDYSSSSEDEEPKRKDYRGESRDRKRSKRDQSDEDDYKTRRRDDGGHRDKYKRSPSPQGRGRSYYKR</sequence>
<proteinExistence type="predicted"/>
<dbReference type="AlphaFoldDB" id="A0AAW2Z2Y3"/>
<feature type="compositionally biased region" description="Low complexity" evidence="1">
    <location>
        <begin position="126"/>
        <end position="145"/>
    </location>
</feature>
<dbReference type="Pfam" id="PF13917">
    <property type="entry name" value="zf-CCHC_3"/>
    <property type="match status" value="1"/>
</dbReference>
<feature type="region of interest" description="Disordered" evidence="1">
    <location>
        <begin position="1"/>
        <end position="26"/>
    </location>
</feature>